<dbReference type="InterPro" id="IPR025409">
    <property type="entry name" value="DUF4303"/>
</dbReference>
<dbReference type="EMBL" id="RHPO01000005">
    <property type="protein sequence ID" value="RRT93225.1"/>
    <property type="molecule type" value="Genomic_DNA"/>
</dbReference>
<dbReference type="RefSeq" id="WP_125349296.1">
    <property type="nucleotide sequence ID" value="NZ_RHPN01000005.1"/>
</dbReference>
<protein>
    <submittedName>
        <fullName evidence="1">DUF4303 domain-containing protein</fullName>
    </submittedName>
</protein>
<sequence>MDFNVLKNKLVQSTKQAFLKIYNENPSQDLYAFALCNNDTKIAIHPSANSIEHLEKVSDEDDFCYYKYEPSEWKYDYLGAENSFQEINQMCKEIVDEHDDDEDWFYQFQNKINEKCIEVLEELKNENFFSKLIGKDIFLNFSVIDDDLNKEKQQKIITQLNDNSYKEDYFEWMTTWGKNKKRAL</sequence>
<name>A0A3R8SN07_9FLAO</name>
<organism evidence="1 2">
    <name type="scientific">Empedobacter falsenii</name>
    <dbReference type="NCBI Taxonomy" id="343874"/>
    <lineage>
        <taxon>Bacteria</taxon>
        <taxon>Pseudomonadati</taxon>
        <taxon>Bacteroidota</taxon>
        <taxon>Flavobacteriia</taxon>
        <taxon>Flavobacteriales</taxon>
        <taxon>Weeksellaceae</taxon>
        <taxon>Empedobacter</taxon>
    </lineage>
</organism>
<evidence type="ECO:0000313" key="2">
    <source>
        <dbReference type="Proteomes" id="UP000267844"/>
    </source>
</evidence>
<proteinExistence type="predicted"/>
<dbReference type="Pfam" id="PF14136">
    <property type="entry name" value="DUF4303"/>
    <property type="match status" value="1"/>
</dbReference>
<evidence type="ECO:0000313" key="1">
    <source>
        <dbReference type="EMBL" id="RRT93225.1"/>
    </source>
</evidence>
<gene>
    <name evidence="1" type="ORF">EGI89_04405</name>
</gene>
<comment type="caution">
    <text evidence="1">The sequence shown here is derived from an EMBL/GenBank/DDBJ whole genome shotgun (WGS) entry which is preliminary data.</text>
</comment>
<dbReference type="Proteomes" id="UP000267844">
    <property type="component" value="Unassembled WGS sequence"/>
</dbReference>
<dbReference type="AlphaFoldDB" id="A0A3R8SN07"/>
<reference evidence="1 2" key="1">
    <citation type="submission" date="2018-10" db="EMBL/GenBank/DDBJ databases">
        <title>Transmission dynamics of multidrug resistant bacteria on intensive care unit surfaces.</title>
        <authorList>
            <person name="D'Souza A.W."/>
            <person name="Potter R.F."/>
            <person name="Wallace M."/>
            <person name="Shupe A."/>
            <person name="Patel S."/>
            <person name="Sun S."/>
            <person name="Gul D."/>
            <person name="Kwon J.H."/>
            <person name="Andleeb S."/>
            <person name="Burnham C.-A.D."/>
            <person name="Dantas G."/>
        </authorList>
    </citation>
    <scope>NUCLEOTIDE SEQUENCE [LARGE SCALE GENOMIC DNA]</scope>
    <source>
        <strain evidence="1 2">WF_348</strain>
    </source>
</reference>
<accession>A0A3R8SN07</accession>